<evidence type="ECO:0000259" key="4">
    <source>
        <dbReference type="SMART" id="SM00156"/>
    </source>
</evidence>
<organism evidence="5 6">
    <name type="scientific">Hexamita inflata</name>
    <dbReference type="NCBI Taxonomy" id="28002"/>
    <lineage>
        <taxon>Eukaryota</taxon>
        <taxon>Metamonada</taxon>
        <taxon>Diplomonadida</taxon>
        <taxon>Hexamitidae</taxon>
        <taxon>Hexamitinae</taxon>
        <taxon>Hexamita</taxon>
    </lineage>
</organism>
<dbReference type="PANTHER" id="PTHR45668">
    <property type="entry name" value="SERINE/THREONINE-PROTEIN PHOSPHATASE 5-RELATED"/>
    <property type="match status" value="1"/>
</dbReference>
<reference evidence="5 6" key="1">
    <citation type="submission" date="2024-07" db="EMBL/GenBank/DDBJ databases">
        <authorList>
            <person name="Akdeniz Z."/>
        </authorList>
    </citation>
    <scope>NUCLEOTIDE SEQUENCE [LARGE SCALE GENOMIC DNA]</scope>
</reference>
<dbReference type="PANTHER" id="PTHR45668:SF5">
    <property type="entry name" value="SERINE_THREONINE-PROTEIN PHOSPHATASE 5"/>
    <property type="match status" value="1"/>
</dbReference>
<gene>
    <name evidence="5" type="ORF">HINF_LOCUS15566</name>
</gene>
<dbReference type="InterPro" id="IPR006186">
    <property type="entry name" value="Ser/Thr-sp_prot-phosphatase"/>
</dbReference>
<evidence type="ECO:0000256" key="3">
    <source>
        <dbReference type="ARBA" id="ARBA00023211"/>
    </source>
</evidence>
<dbReference type="InterPro" id="IPR004843">
    <property type="entry name" value="Calcineurin-like_PHP"/>
</dbReference>
<dbReference type="SMART" id="SM00156">
    <property type="entry name" value="PP2Ac"/>
    <property type="match status" value="1"/>
</dbReference>
<evidence type="ECO:0000256" key="1">
    <source>
        <dbReference type="ARBA" id="ARBA00001936"/>
    </source>
</evidence>
<dbReference type="Pfam" id="PF00149">
    <property type="entry name" value="Metallophos"/>
    <property type="match status" value="1"/>
</dbReference>
<comment type="cofactor">
    <cofactor evidence="1">
        <name>Mn(2+)</name>
        <dbReference type="ChEBI" id="CHEBI:29035"/>
    </cofactor>
</comment>
<comment type="caution">
    <text evidence="5">The sequence shown here is derived from an EMBL/GenBank/DDBJ whole genome shotgun (WGS) entry which is preliminary data.</text>
</comment>
<evidence type="ECO:0000256" key="2">
    <source>
        <dbReference type="ARBA" id="ARBA00022723"/>
    </source>
</evidence>
<keyword evidence="3" id="KW-0464">Manganese</keyword>
<keyword evidence="6" id="KW-1185">Reference proteome</keyword>
<sequence length="628" mass="73363">MEQQYTHWDQVFKKVTHFNLDFSDKSIQTNFNKLMNHEIPSMDQFITVCQMATRYLSEYQNVVDVDIQPHDKLVIVGDVHGCFESLIRMFFGTYKTESFGLKEYPYQPVGFPSKKTIDVRKYELCQVIRDQYISPQLEFPITVDKNIQTDNSPAKLEQFTQLGGGNRLISGEKDFRFKKQIVNQQLINLLETDKLLCLEENTKQRTIFLFNGDMIDKGGSSYQVLFWLLYLCLCGREIYLNRGNHEQDDVSLQFINNSPIVYELKRKFPDCDLNYIKPILSDLFASLPIATKFQKILTVHAGTPDTIEEYYLKDLLQENRFKQKNFFWDPTGRDTFWHSFVKVLQFIKKLNFTTTRQMLYNLIFTFNIIFCALSRQFIQQNFNQIFFLKQRRSKRDIAIIKIPDKIFKRVQSRMHFVCVLFGIFDLIHFTHCFSIQTSLLWHLSEQIFPSDESLLEHRQEPATKEKFSLHSQDENNKGLEAPGTQTHFPYEKWLSRSFEAHETQFLAFPLTANSLEQEEMQKVWAKFKNPGAHLVFGTQPSWPTFGTVFQGQVEHREASGKQTSVDGQESQQEAPLEDIFPKQLHLGPAKPAAVLQTHEVIEPVACGRHEHPVSLKKLSELMVSHGLH</sequence>
<evidence type="ECO:0000313" key="5">
    <source>
        <dbReference type="EMBL" id="CAL5998087.1"/>
    </source>
</evidence>
<dbReference type="InterPro" id="IPR029052">
    <property type="entry name" value="Metallo-depent_PP-like"/>
</dbReference>
<keyword evidence="2" id="KW-0479">Metal-binding</keyword>
<accession>A0ABP1HR05</accession>
<dbReference type="Gene3D" id="3.60.21.10">
    <property type="match status" value="2"/>
</dbReference>
<dbReference type="SUPFAM" id="SSF56300">
    <property type="entry name" value="Metallo-dependent phosphatases"/>
    <property type="match status" value="2"/>
</dbReference>
<protein>
    <submittedName>
        <fullName evidence="5">Serine/threonine-protein_phosphatase</fullName>
    </submittedName>
</protein>
<dbReference type="EMBL" id="CAXDID020000037">
    <property type="protein sequence ID" value="CAL5998087.1"/>
    <property type="molecule type" value="Genomic_DNA"/>
</dbReference>
<dbReference type="Proteomes" id="UP001642409">
    <property type="component" value="Unassembled WGS sequence"/>
</dbReference>
<name>A0ABP1HR05_9EUKA</name>
<feature type="domain" description="Serine/threonine specific protein phosphatases" evidence="4">
    <location>
        <begin position="39"/>
        <end position="414"/>
    </location>
</feature>
<dbReference type="InterPro" id="IPR051134">
    <property type="entry name" value="PPP_phosphatase"/>
</dbReference>
<evidence type="ECO:0000313" key="6">
    <source>
        <dbReference type="Proteomes" id="UP001642409"/>
    </source>
</evidence>
<proteinExistence type="predicted"/>